<dbReference type="Gene3D" id="3.40.50.300">
    <property type="entry name" value="P-loop containing nucleotide triphosphate hydrolases"/>
    <property type="match status" value="1"/>
</dbReference>
<comment type="similarity">
    <text evidence="6 7">Belongs to the ClpX chaperone family.</text>
</comment>
<dbReference type="InterPro" id="IPR050052">
    <property type="entry name" value="ATP-dep_Clp_protease_ClpX"/>
</dbReference>
<gene>
    <name evidence="6" type="primary">clpX</name>
    <name evidence="9" type="ORF">B9Z44_01730</name>
</gene>
<dbReference type="Proteomes" id="UP000251341">
    <property type="component" value="Unassembled WGS sequence"/>
</dbReference>
<dbReference type="InterPro" id="IPR004487">
    <property type="entry name" value="Clp_protease_ATP-bd_su_ClpX"/>
</dbReference>
<evidence type="ECO:0000259" key="8">
    <source>
        <dbReference type="PROSITE" id="PS51902"/>
    </source>
</evidence>
<proteinExistence type="inferred from homology"/>
<sequence>MVDKKSASGEKTLYCTFCGKSQHEVKKLIAGPSVFICDECIDLCNEIIRDELPGLEAAKEKGSDLPTPAEIKANLDNYVIGQEPAKRTLAVAVYNHYKRLKHKESSKKDDVELTKSNILLIGPTGSGKTLLAQTMARMLNVPFVMADATTLTEAGYVGEDVENIIQKLLQTCEYDVERAQRGIVYIDEIDKISRKSDNPSITRDVSGEGVQQALLKLIEGTMASIPPQGGRKHPNQDFLQIDTTNILFICGGAFAGLEKVIENRTEASGIGFGATVKSKESRSLSEVFGEVEPADIIKFGLIPELVGRMPVVATLAELTEDALVQILTEPKNALVKQYSKLLAMEGAELEIRPAALRAIAKKALARKTGARGLRSILEQSLIDTMYELPNSPNVEKVVVEEATIDENKPPLLVYREAAKKA</sequence>
<dbReference type="GO" id="GO:0140662">
    <property type="term" value="F:ATP-dependent protein folding chaperone"/>
    <property type="evidence" value="ECO:0007669"/>
    <property type="project" value="InterPro"/>
</dbReference>
<feature type="binding site" evidence="6 7">
    <location>
        <position position="40"/>
    </location>
    <ligand>
        <name>Zn(2+)</name>
        <dbReference type="ChEBI" id="CHEBI:29105"/>
    </ligand>
</feature>
<keyword evidence="1 6" id="KW-0479">Metal-binding</keyword>
<evidence type="ECO:0000256" key="7">
    <source>
        <dbReference type="PROSITE-ProRule" id="PRU01250"/>
    </source>
</evidence>
<dbReference type="Gene3D" id="1.10.8.60">
    <property type="match status" value="1"/>
</dbReference>
<dbReference type="RefSeq" id="WP_108359929.1">
    <property type="nucleotide sequence ID" value="NZ_NESP01000001.1"/>
</dbReference>
<comment type="subunit">
    <text evidence="6">Component of the ClpX-ClpP complex. Forms a hexameric ring that, in the presence of ATP, binds to fourteen ClpP subunits assembled into a disk-like structure with a central cavity, resembling the structure of eukaryotic proteasomes.</text>
</comment>
<feature type="binding site" evidence="6 7">
    <location>
        <position position="18"/>
    </location>
    <ligand>
        <name>Zn(2+)</name>
        <dbReference type="ChEBI" id="CHEBI:29105"/>
    </ligand>
</feature>
<dbReference type="PROSITE" id="PS51902">
    <property type="entry name" value="CLPX_ZB"/>
    <property type="match status" value="1"/>
</dbReference>
<dbReference type="SUPFAM" id="SSF52540">
    <property type="entry name" value="P-loop containing nucleoside triphosphate hydrolases"/>
    <property type="match status" value="1"/>
</dbReference>
<dbReference type="Pfam" id="PF06689">
    <property type="entry name" value="zf-C4_ClpX"/>
    <property type="match status" value="1"/>
</dbReference>
<dbReference type="InterPro" id="IPR059188">
    <property type="entry name" value="Znf_CLPX-like"/>
</dbReference>
<dbReference type="EMBL" id="NESP01000001">
    <property type="protein sequence ID" value="PUE58427.1"/>
    <property type="molecule type" value="Genomic_DNA"/>
</dbReference>
<dbReference type="InterPro" id="IPR019489">
    <property type="entry name" value="Clp_ATPase_C"/>
</dbReference>
<dbReference type="FunFam" id="1.10.8.60:FF:000002">
    <property type="entry name" value="ATP-dependent Clp protease ATP-binding subunit ClpX"/>
    <property type="match status" value="1"/>
</dbReference>
<name>A0A315FYG6_9BURK</name>
<dbReference type="PANTHER" id="PTHR48102">
    <property type="entry name" value="ATP-DEPENDENT CLP PROTEASE ATP-BINDING SUBUNIT CLPX-LIKE, MITOCHONDRIAL-RELATED"/>
    <property type="match status" value="1"/>
</dbReference>
<dbReference type="Gene3D" id="6.20.220.10">
    <property type="entry name" value="ClpX chaperone, C4-type zinc finger domain"/>
    <property type="match status" value="1"/>
</dbReference>
<feature type="binding site" evidence="6 7">
    <location>
        <position position="37"/>
    </location>
    <ligand>
        <name>Zn(2+)</name>
        <dbReference type="ChEBI" id="CHEBI:29105"/>
    </ligand>
</feature>
<dbReference type="Pfam" id="PF10431">
    <property type="entry name" value="ClpB_D2-small"/>
    <property type="match status" value="1"/>
</dbReference>
<evidence type="ECO:0000313" key="9">
    <source>
        <dbReference type="EMBL" id="PUE58427.1"/>
    </source>
</evidence>
<dbReference type="GO" id="GO:0005524">
    <property type="term" value="F:ATP binding"/>
    <property type="evidence" value="ECO:0007669"/>
    <property type="project" value="UniProtKB-UniRule"/>
</dbReference>
<evidence type="ECO:0000256" key="2">
    <source>
        <dbReference type="ARBA" id="ARBA00022741"/>
    </source>
</evidence>
<evidence type="ECO:0000256" key="6">
    <source>
        <dbReference type="HAMAP-Rule" id="MF_00175"/>
    </source>
</evidence>
<dbReference type="GO" id="GO:0046983">
    <property type="term" value="F:protein dimerization activity"/>
    <property type="evidence" value="ECO:0007669"/>
    <property type="project" value="UniProtKB-UniRule"/>
</dbReference>
<keyword evidence="4 6" id="KW-0067">ATP-binding</keyword>
<dbReference type="InterPro" id="IPR003593">
    <property type="entry name" value="AAA+_ATPase"/>
</dbReference>
<feature type="binding site" evidence="6">
    <location>
        <begin position="123"/>
        <end position="130"/>
    </location>
    <ligand>
        <name>ATP</name>
        <dbReference type="ChEBI" id="CHEBI:30616"/>
    </ligand>
</feature>
<keyword evidence="9" id="KW-0378">Hydrolase</keyword>
<feature type="domain" description="ClpX-type ZB" evidence="8">
    <location>
        <begin position="3"/>
        <end position="56"/>
    </location>
</feature>
<dbReference type="InterPro" id="IPR010603">
    <property type="entry name" value="Znf_CppX_C4"/>
</dbReference>
<accession>A0A315FYG6</accession>
<dbReference type="FunFam" id="3.40.50.300:FF:000005">
    <property type="entry name" value="ATP-dependent Clp protease ATP-binding subunit ClpX"/>
    <property type="match status" value="1"/>
</dbReference>
<dbReference type="Pfam" id="PF07724">
    <property type="entry name" value="AAA_2"/>
    <property type="match status" value="1"/>
</dbReference>
<dbReference type="GO" id="GO:0008270">
    <property type="term" value="F:zinc ion binding"/>
    <property type="evidence" value="ECO:0007669"/>
    <property type="project" value="UniProtKB-UniRule"/>
</dbReference>
<keyword evidence="5 6" id="KW-0143">Chaperone</keyword>
<dbReference type="NCBIfam" id="TIGR00382">
    <property type="entry name" value="clpX"/>
    <property type="match status" value="1"/>
</dbReference>
<dbReference type="GO" id="GO:0008233">
    <property type="term" value="F:peptidase activity"/>
    <property type="evidence" value="ECO:0007669"/>
    <property type="project" value="UniProtKB-KW"/>
</dbReference>
<dbReference type="NCBIfam" id="NF003745">
    <property type="entry name" value="PRK05342.1"/>
    <property type="match status" value="1"/>
</dbReference>
<dbReference type="PANTHER" id="PTHR48102:SF7">
    <property type="entry name" value="ATP-DEPENDENT CLP PROTEASE ATP-BINDING SUBUNIT CLPX-LIKE, MITOCHONDRIAL"/>
    <property type="match status" value="1"/>
</dbReference>
<dbReference type="SMART" id="SM00382">
    <property type="entry name" value="AAA"/>
    <property type="match status" value="1"/>
</dbReference>
<dbReference type="GO" id="GO:0051603">
    <property type="term" value="P:proteolysis involved in protein catabolic process"/>
    <property type="evidence" value="ECO:0007669"/>
    <property type="project" value="TreeGrafter"/>
</dbReference>
<dbReference type="CDD" id="cd19497">
    <property type="entry name" value="RecA-like_ClpX"/>
    <property type="match status" value="1"/>
</dbReference>
<dbReference type="InterPro" id="IPR046425">
    <property type="entry name" value="ClpX_bact"/>
</dbReference>
<dbReference type="GO" id="GO:0009376">
    <property type="term" value="C:HslUV protease complex"/>
    <property type="evidence" value="ECO:0007669"/>
    <property type="project" value="TreeGrafter"/>
</dbReference>
<dbReference type="InterPro" id="IPR027417">
    <property type="entry name" value="P-loop_NTPase"/>
</dbReference>
<keyword evidence="10" id="KW-1185">Reference proteome</keyword>
<keyword evidence="2 6" id="KW-0547">Nucleotide-binding</keyword>
<dbReference type="GO" id="GO:0016887">
    <property type="term" value="F:ATP hydrolysis activity"/>
    <property type="evidence" value="ECO:0007669"/>
    <property type="project" value="InterPro"/>
</dbReference>
<keyword evidence="9" id="KW-0645">Protease</keyword>
<feature type="binding site" evidence="6 7">
    <location>
        <position position="15"/>
    </location>
    <ligand>
        <name>Zn(2+)</name>
        <dbReference type="ChEBI" id="CHEBI:29105"/>
    </ligand>
</feature>
<dbReference type="InterPro" id="IPR038366">
    <property type="entry name" value="Znf_CppX_C4_sf"/>
</dbReference>
<evidence type="ECO:0000256" key="1">
    <source>
        <dbReference type="ARBA" id="ARBA00022723"/>
    </source>
</evidence>
<dbReference type="AlphaFoldDB" id="A0A315FYG6"/>
<protein>
    <recommendedName>
        <fullName evidence="6">ATP-dependent Clp protease ATP-binding subunit ClpX</fullName>
    </recommendedName>
</protein>
<dbReference type="InterPro" id="IPR003959">
    <property type="entry name" value="ATPase_AAA_core"/>
</dbReference>
<dbReference type="GO" id="GO:0051082">
    <property type="term" value="F:unfolded protein binding"/>
    <property type="evidence" value="ECO:0007669"/>
    <property type="project" value="UniProtKB-UniRule"/>
</dbReference>
<evidence type="ECO:0000313" key="10">
    <source>
        <dbReference type="Proteomes" id="UP000251341"/>
    </source>
</evidence>
<dbReference type="SUPFAM" id="SSF57716">
    <property type="entry name" value="Glucocorticoid receptor-like (DNA-binding domain)"/>
    <property type="match status" value="1"/>
</dbReference>
<keyword evidence="3 6" id="KW-0862">Zinc</keyword>
<evidence type="ECO:0000256" key="5">
    <source>
        <dbReference type="ARBA" id="ARBA00023186"/>
    </source>
</evidence>
<comment type="function">
    <text evidence="6">ATP-dependent specificity component of the Clp protease. It directs the protease to specific substrates. Can perform chaperone functions in the absence of ClpP.</text>
</comment>
<dbReference type="HAMAP" id="MF_00175">
    <property type="entry name" value="ClpX"/>
    <property type="match status" value="1"/>
</dbReference>
<dbReference type="SMART" id="SM01086">
    <property type="entry name" value="ClpB_D2-small"/>
    <property type="match status" value="1"/>
</dbReference>
<dbReference type="GO" id="GO:0051301">
    <property type="term" value="P:cell division"/>
    <property type="evidence" value="ECO:0007669"/>
    <property type="project" value="TreeGrafter"/>
</dbReference>
<organism evidence="9 10">
    <name type="scientific">Limnohabitans curvus</name>
    <dbReference type="NCBI Taxonomy" id="323423"/>
    <lineage>
        <taxon>Bacteria</taxon>
        <taxon>Pseudomonadati</taxon>
        <taxon>Pseudomonadota</taxon>
        <taxon>Betaproteobacteria</taxon>
        <taxon>Burkholderiales</taxon>
        <taxon>Comamonadaceae</taxon>
        <taxon>Limnohabitans</taxon>
    </lineage>
</organism>
<comment type="caution">
    <text evidence="9">The sequence shown here is derived from an EMBL/GenBank/DDBJ whole genome shotgun (WGS) entry which is preliminary data.</text>
</comment>
<evidence type="ECO:0000256" key="4">
    <source>
        <dbReference type="ARBA" id="ARBA00022840"/>
    </source>
</evidence>
<evidence type="ECO:0000256" key="3">
    <source>
        <dbReference type="ARBA" id="ARBA00022833"/>
    </source>
</evidence>
<reference evidence="9 10" key="1">
    <citation type="submission" date="2017-04" db="EMBL/GenBank/DDBJ databases">
        <title>Unexpected and diverse lifestyles within the genus Limnohabitans.</title>
        <authorList>
            <person name="Kasalicky V."/>
            <person name="Mehrshad M."/>
            <person name="Andrei S.-A."/>
            <person name="Salcher M."/>
            <person name="Kratochvilova H."/>
            <person name="Simek K."/>
            <person name="Ghai R."/>
        </authorList>
    </citation>
    <scope>NUCLEOTIDE SEQUENCE [LARGE SCALE GENOMIC DNA]</scope>
    <source>
        <strain evidence="9 10">MWH-C5</strain>
    </source>
</reference>
<dbReference type="SMART" id="SM00994">
    <property type="entry name" value="zf-C4_ClpX"/>
    <property type="match status" value="1"/>
</dbReference>